<accession>A0A371IJF2</accession>
<dbReference type="InterPro" id="IPR036582">
    <property type="entry name" value="Mao_N_sf"/>
</dbReference>
<evidence type="ECO:0000313" key="3">
    <source>
        <dbReference type="Proteomes" id="UP000093352"/>
    </source>
</evidence>
<protein>
    <submittedName>
        <fullName evidence="2">Copper amine oxidase N-terminal domain-containing protein</fullName>
    </submittedName>
</protein>
<dbReference type="SUPFAM" id="SSF55383">
    <property type="entry name" value="Copper amine oxidase, domain N"/>
    <property type="match status" value="1"/>
</dbReference>
<dbReference type="EMBL" id="MBEW02000027">
    <property type="protein sequence ID" value="RDY20594.1"/>
    <property type="molecule type" value="Genomic_DNA"/>
</dbReference>
<dbReference type="RefSeq" id="WP_068912030.1">
    <property type="nucleotide sequence ID" value="NZ_MBEW02000027.1"/>
</dbReference>
<keyword evidence="3" id="KW-1185">Reference proteome</keyword>
<organism evidence="2 3">
    <name type="scientific">Criibacterium bergeronii</name>
    <dbReference type="NCBI Taxonomy" id="1871336"/>
    <lineage>
        <taxon>Bacteria</taxon>
        <taxon>Bacillati</taxon>
        <taxon>Bacillota</taxon>
        <taxon>Clostridia</taxon>
        <taxon>Peptostreptococcales</taxon>
        <taxon>Filifactoraceae</taxon>
        <taxon>Criibacterium</taxon>
    </lineage>
</organism>
<feature type="domain" description="Copper amine oxidase-like N-terminal" evidence="1">
    <location>
        <begin position="32"/>
        <end position="139"/>
    </location>
</feature>
<comment type="caution">
    <text evidence="2">The sequence shown here is derived from an EMBL/GenBank/DDBJ whole genome shotgun (WGS) entry which is preliminary data.</text>
</comment>
<sequence length="245" mass="27409">MKKISKGLLLILTLVLTIGLFSTSSDAIDIIYNGANLSSDQMPVIRNSRVFVPLRVIAEACGAKVNYNEAIKQIWVFDDELEIFLYIGDKNMWVNDDDHPVVLDTAPFILNGRTMVPLRALSEMFGMDVEWDNASKTVTLYDNFDGYLGAYINKNNAGEEVIERLKILGIVGENDVLYVFDVMEAKQPYGDGYVADGYTLTVRKDNPKNPDVAELVGHYFIASGGMLMMEYDVATDTYKEIFAVN</sequence>
<proteinExistence type="predicted"/>
<evidence type="ECO:0000313" key="2">
    <source>
        <dbReference type="EMBL" id="RDY20594.1"/>
    </source>
</evidence>
<evidence type="ECO:0000259" key="1">
    <source>
        <dbReference type="Pfam" id="PF07833"/>
    </source>
</evidence>
<gene>
    <name evidence="2" type="ORF">BBG48_009265</name>
</gene>
<dbReference type="Gene3D" id="3.30.457.10">
    <property type="entry name" value="Copper amine oxidase-like, N-terminal domain"/>
    <property type="match status" value="1"/>
</dbReference>
<dbReference type="Pfam" id="PF07833">
    <property type="entry name" value="Cu_amine_oxidN1"/>
    <property type="match status" value="1"/>
</dbReference>
<dbReference type="InterPro" id="IPR012854">
    <property type="entry name" value="Cu_amine_oxidase-like_N"/>
</dbReference>
<dbReference type="AlphaFoldDB" id="A0A371IJF2"/>
<dbReference type="Proteomes" id="UP000093352">
    <property type="component" value="Unassembled WGS sequence"/>
</dbReference>
<reference evidence="2 3" key="1">
    <citation type="journal article" date="2016" name="Genome Announc.">
        <title>Draft Genome Sequence of Criibacterium bergeronii gen. nov., sp. nov., Strain CCRI-22567T, Isolated from a Vaginal Sample from a Woman with Bacterial Vaginosis.</title>
        <authorList>
            <person name="Maheux A.F."/>
            <person name="Berube E."/>
            <person name="Boudreau D.K."/>
            <person name="Raymond F."/>
            <person name="Corbeil J."/>
            <person name="Roy P.H."/>
            <person name="Boissinot M."/>
            <person name="Omar R.F."/>
        </authorList>
    </citation>
    <scope>NUCLEOTIDE SEQUENCE [LARGE SCALE GENOMIC DNA]</scope>
    <source>
        <strain evidence="2 3">CCRI-22567</strain>
    </source>
</reference>
<dbReference type="STRING" id="1871336.BBG48_08000"/>
<name>A0A371IJF2_9FIRM</name>